<feature type="transmembrane region" description="Helical" evidence="7">
    <location>
        <begin position="47"/>
        <end position="68"/>
    </location>
</feature>
<dbReference type="AlphaFoldDB" id="A0A6G0ZI33"/>
<sequence>VTDFIFFVGKIVIMGTTIAAFYFEFYEPLEPIKKFEFFNQPVLNYKWLPMVIVAASSWVISSTFFHVYSIAVDTLFLCFLEDSERNDGSADRPYFMSRKLMNILGTKNML</sequence>
<protein>
    <recommendedName>
        <fullName evidence="7">Choline transporter-like protein</fullName>
    </recommendedName>
</protein>
<organism evidence="8 9">
    <name type="scientific">Aphis craccivora</name>
    <name type="common">Cowpea aphid</name>
    <dbReference type="NCBI Taxonomy" id="307492"/>
    <lineage>
        <taxon>Eukaryota</taxon>
        <taxon>Metazoa</taxon>
        <taxon>Ecdysozoa</taxon>
        <taxon>Arthropoda</taxon>
        <taxon>Hexapoda</taxon>
        <taxon>Insecta</taxon>
        <taxon>Pterygota</taxon>
        <taxon>Neoptera</taxon>
        <taxon>Paraneoptera</taxon>
        <taxon>Hemiptera</taxon>
        <taxon>Sternorrhyncha</taxon>
        <taxon>Aphidomorpha</taxon>
        <taxon>Aphidoidea</taxon>
        <taxon>Aphididae</taxon>
        <taxon>Aphidini</taxon>
        <taxon>Aphis</taxon>
        <taxon>Aphis</taxon>
    </lineage>
</organism>
<keyword evidence="4 7" id="KW-1133">Transmembrane helix</keyword>
<comment type="caution">
    <text evidence="7">Lacks conserved residue(s) required for the propagation of feature annotation.</text>
</comment>
<keyword evidence="9" id="KW-1185">Reference proteome</keyword>
<dbReference type="PANTHER" id="PTHR12385:SF14">
    <property type="entry name" value="CHOLINE TRANSPORTER-LIKE 2"/>
    <property type="match status" value="1"/>
</dbReference>
<dbReference type="PANTHER" id="PTHR12385">
    <property type="entry name" value="CHOLINE TRANSPORTER-LIKE (SLC FAMILY 44)"/>
    <property type="match status" value="1"/>
</dbReference>
<keyword evidence="5 7" id="KW-0472">Membrane</keyword>
<comment type="function">
    <text evidence="7">Choline transporter.</text>
</comment>
<gene>
    <name evidence="8" type="ORF">FWK35_00002599</name>
</gene>
<proteinExistence type="inferred from homology"/>
<evidence type="ECO:0000313" key="9">
    <source>
        <dbReference type="Proteomes" id="UP000478052"/>
    </source>
</evidence>
<dbReference type="OrthoDB" id="420519at2759"/>
<feature type="transmembrane region" description="Helical" evidence="7">
    <location>
        <begin position="6"/>
        <end position="26"/>
    </location>
</feature>
<keyword evidence="6" id="KW-0325">Glycoprotein</keyword>
<evidence type="ECO:0000256" key="6">
    <source>
        <dbReference type="ARBA" id="ARBA00023180"/>
    </source>
</evidence>
<evidence type="ECO:0000256" key="4">
    <source>
        <dbReference type="ARBA" id="ARBA00022989"/>
    </source>
</evidence>
<comment type="similarity">
    <text evidence="2 7">Belongs to the CTL (choline transporter-like) family.</text>
</comment>
<evidence type="ECO:0000256" key="7">
    <source>
        <dbReference type="RuleBase" id="RU368066"/>
    </source>
</evidence>
<evidence type="ECO:0000256" key="2">
    <source>
        <dbReference type="ARBA" id="ARBA00007168"/>
    </source>
</evidence>
<dbReference type="Pfam" id="PF04515">
    <property type="entry name" value="Choline_transpo"/>
    <property type="match status" value="1"/>
</dbReference>
<evidence type="ECO:0000256" key="1">
    <source>
        <dbReference type="ARBA" id="ARBA00004141"/>
    </source>
</evidence>
<name>A0A6G0ZI33_APHCR</name>
<comment type="caution">
    <text evidence="8">The sequence shown here is derived from an EMBL/GenBank/DDBJ whole genome shotgun (WGS) entry which is preliminary data.</text>
</comment>
<dbReference type="GO" id="GO:0022857">
    <property type="term" value="F:transmembrane transporter activity"/>
    <property type="evidence" value="ECO:0007669"/>
    <property type="project" value="UniProtKB-UniRule"/>
</dbReference>
<dbReference type="Proteomes" id="UP000478052">
    <property type="component" value="Unassembled WGS sequence"/>
</dbReference>
<accession>A0A6G0ZI33</accession>
<dbReference type="EMBL" id="VUJU01000467">
    <property type="protein sequence ID" value="KAF0770200.1"/>
    <property type="molecule type" value="Genomic_DNA"/>
</dbReference>
<reference evidence="8 9" key="1">
    <citation type="submission" date="2019-08" db="EMBL/GenBank/DDBJ databases">
        <title>Whole genome of Aphis craccivora.</title>
        <authorList>
            <person name="Voronova N.V."/>
            <person name="Shulinski R.S."/>
            <person name="Bandarenka Y.V."/>
            <person name="Zhorov D.G."/>
            <person name="Warner D."/>
        </authorList>
    </citation>
    <scope>NUCLEOTIDE SEQUENCE [LARGE SCALE GENOMIC DNA]</scope>
    <source>
        <strain evidence="8">180601</strain>
        <tissue evidence="8">Whole Body</tissue>
    </source>
</reference>
<dbReference type="GO" id="GO:0005886">
    <property type="term" value="C:plasma membrane"/>
    <property type="evidence" value="ECO:0007669"/>
    <property type="project" value="UniProtKB-SubCell"/>
</dbReference>
<dbReference type="InterPro" id="IPR007603">
    <property type="entry name" value="Choline_transptr-like"/>
</dbReference>
<evidence type="ECO:0000256" key="5">
    <source>
        <dbReference type="ARBA" id="ARBA00023136"/>
    </source>
</evidence>
<comment type="subcellular location">
    <subcellularLocation>
        <location evidence="7">Cell membrane</location>
        <topology evidence="7">Multi-pass membrane protein</topology>
    </subcellularLocation>
    <subcellularLocation>
        <location evidence="1">Membrane</location>
        <topology evidence="1">Multi-pass membrane protein</topology>
    </subcellularLocation>
</comment>
<evidence type="ECO:0000313" key="8">
    <source>
        <dbReference type="EMBL" id="KAF0770200.1"/>
    </source>
</evidence>
<evidence type="ECO:0000256" key="3">
    <source>
        <dbReference type="ARBA" id="ARBA00022692"/>
    </source>
</evidence>
<keyword evidence="3 7" id="KW-0812">Transmembrane</keyword>
<feature type="non-terminal residue" evidence="8">
    <location>
        <position position="1"/>
    </location>
</feature>